<dbReference type="KEGG" id="pef:A7E78_07870"/>
<dbReference type="Proteomes" id="UP000182517">
    <property type="component" value="Chromosome"/>
</dbReference>
<dbReference type="PANTHER" id="PTHR42935:SF1">
    <property type="entry name" value="SLR0930 PROTEIN"/>
    <property type="match status" value="1"/>
</dbReference>
<protein>
    <submittedName>
        <fullName evidence="1">Uncharacterized protein</fullName>
    </submittedName>
</protein>
<dbReference type="Gene3D" id="3.40.50.300">
    <property type="entry name" value="P-loop containing nucleotide triphosphate hydrolases"/>
    <property type="match status" value="1"/>
</dbReference>
<sequence>MDIDWEYVVERLDRILDLGEEYLTRRLVEYQLDPGIFRNYIAFRWIQHPDNGYLAEVAHPDLADHDELFGIDRILENLQRNTEQFVHNYPANNVLLWGERGCGKSAAIKGLLKLYFQAGLRLVEVQKEDLFQLPQITHQLRDQPYRFILFCDDLSFDEGEPGYRELYSLLEGGIEEPAGNILLYATSNRHYLLPDRLSDNSDGRHPQSEEAWSEKLSLDDLFGISLGFYPMSQPVYLEIVGYLAQQRRLIISEEELHSAALSWAMERGSRSGRVARQFMDDLSGRMAMEGKIAPLSD</sequence>
<dbReference type="InterPro" id="IPR008533">
    <property type="entry name" value="DUF815"/>
</dbReference>
<dbReference type="SUPFAM" id="SSF52540">
    <property type="entry name" value="P-loop containing nucleoside triphosphate hydrolases"/>
    <property type="match status" value="1"/>
</dbReference>
<organism evidence="1 2">
    <name type="scientific">Syntrophotalea acetylenivorans</name>
    <dbReference type="NCBI Taxonomy" id="1842532"/>
    <lineage>
        <taxon>Bacteria</taxon>
        <taxon>Pseudomonadati</taxon>
        <taxon>Thermodesulfobacteriota</taxon>
        <taxon>Desulfuromonadia</taxon>
        <taxon>Desulfuromonadales</taxon>
        <taxon>Syntrophotaleaceae</taxon>
        <taxon>Syntrophotalea</taxon>
    </lineage>
</organism>
<dbReference type="Pfam" id="PF05673">
    <property type="entry name" value="DUF815"/>
    <property type="match status" value="1"/>
</dbReference>
<accession>A0A1L3GT59</accession>
<evidence type="ECO:0000313" key="2">
    <source>
        <dbReference type="Proteomes" id="UP000182517"/>
    </source>
</evidence>
<dbReference type="EMBL" id="CP015519">
    <property type="protein sequence ID" value="APG29065.1"/>
    <property type="molecule type" value="Genomic_DNA"/>
</dbReference>
<name>A0A1L3GT59_9BACT</name>
<keyword evidence="2" id="KW-1185">Reference proteome</keyword>
<dbReference type="InterPro" id="IPR027417">
    <property type="entry name" value="P-loop_NTPase"/>
</dbReference>
<reference evidence="1 2" key="1">
    <citation type="journal article" date="2017" name="Genome Announc.">
        <title>Complete Genome Sequences of Two Acetylene-Fermenting Pelobacter acetylenicus Strains.</title>
        <authorList>
            <person name="Sutton J.M."/>
            <person name="Baesman S.M."/>
            <person name="Fierst J.L."/>
            <person name="Poret-Peterson A.T."/>
            <person name="Oremland R.S."/>
            <person name="Dunlap D.S."/>
            <person name="Akob D.M."/>
        </authorList>
    </citation>
    <scope>NUCLEOTIDE SEQUENCE [LARGE SCALE GENOMIC DNA]</scope>
    <source>
        <strain evidence="1 2">SFB93</strain>
    </source>
</reference>
<dbReference type="STRING" id="1842532.A7E78_07870"/>
<dbReference type="PANTHER" id="PTHR42935">
    <property type="entry name" value="SLR0930 PROTEIN"/>
    <property type="match status" value="1"/>
</dbReference>
<dbReference type="AlphaFoldDB" id="A0A1L3GT59"/>
<dbReference type="OrthoDB" id="9812140at2"/>
<gene>
    <name evidence="1" type="ORF">A7E78_07870</name>
</gene>
<proteinExistence type="predicted"/>
<evidence type="ECO:0000313" key="1">
    <source>
        <dbReference type="EMBL" id="APG29065.1"/>
    </source>
</evidence>